<evidence type="ECO:0000256" key="1">
    <source>
        <dbReference type="SAM" id="MobiDB-lite"/>
    </source>
</evidence>
<accession>A0ABS2AN08</accession>
<protein>
    <recommendedName>
        <fullName evidence="5">WXG100 family type VII secretion target</fullName>
    </recommendedName>
</protein>
<gene>
    <name evidence="3" type="ORF">JIG36_35240</name>
</gene>
<comment type="caution">
    <text evidence="3">The sequence shown here is derived from an EMBL/GenBank/DDBJ whole genome shotgun (WGS) entry which is preliminary data.</text>
</comment>
<evidence type="ECO:0000313" key="4">
    <source>
        <dbReference type="Proteomes" id="UP000632138"/>
    </source>
</evidence>
<evidence type="ECO:0000313" key="3">
    <source>
        <dbReference type="EMBL" id="MBM2620768.1"/>
    </source>
</evidence>
<proteinExistence type="predicted"/>
<dbReference type="Proteomes" id="UP000632138">
    <property type="component" value="Unassembled WGS sequence"/>
</dbReference>
<keyword evidence="4" id="KW-1185">Reference proteome</keyword>
<feature type="compositionally biased region" description="Polar residues" evidence="1">
    <location>
        <begin position="231"/>
        <end position="246"/>
    </location>
</feature>
<feature type="transmembrane region" description="Helical" evidence="2">
    <location>
        <begin position="195"/>
        <end position="214"/>
    </location>
</feature>
<feature type="transmembrane region" description="Helical" evidence="2">
    <location>
        <begin position="147"/>
        <end position="166"/>
    </location>
</feature>
<name>A0ABS2AN08_9ACTN</name>
<evidence type="ECO:0000256" key="2">
    <source>
        <dbReference type="SAM" id="Phobius"/>
    </source>
</evidence>
<dbReference type="RefSeq" id="WP_203380749.1">
    <property type="nucleotide sequence ID" value="NZ_JAENHP010000016.1"/>
</dbReference>
<evidence type="ECO:0008006" key="5">
    <source>
        <dbReference type="Google" id="ProtNLM"/>
    </source>
</evidence>
<reference evidence="3 4" key="1">
    <citation type="submission" date="2021-01" db="EMBL/GenBank/DDBJ databases">
        <title>Actinoplanes sp. nov. LDG1-06 isolated from lichen.</title>
        <authorList>
            <person name="Saeng-In P."/>
            <person name="Phongsopitanun W."/>
            <person name="Kanchanasin P."/>
            <person name="Yuki M."/>
            <person name="Kudo T."/>
            <person name="Ohkuma M."/>
            <person name="Tanasupawat S."/>
        </authorList>
    </citation>
    <scope>NUCLEOTIDE SEQUENCE [LARGE SCALE GENOMIC DNA]</scope>
    <source>
        <strain evidence="3 4">LDG1-06</strain>
    </source>
</reference>
<sequence>MSEGEFREKLADLDRMMKEVSSTVETLFNRCNRAMRFMPPGISHGMAASLGKLNDLIADFFEEMAKILLNPGWPFGLMAAGDEWTSKVGGPLSELSNKLGPDQMKIDNYWTGRAAEAYGNVIPAQQKALDSIKTITDSIDSNLTKTAVGIFAMWAGVILAVVSYVAELIAEAGAAATVVGAPPAAAGAGVSTAKVIGLVVACVALFVTFVGTIVDSVTSLNQTLHNGGTWPQATTSEFNDGSLSDGDTTDWRYKTDD</sequence>
<keyword evidence="2" id="KW-0472">Membrane</keyword>
<dbReference type="EMBL" id="JAENHP010000016">
    <property type="protein sequence ID" value="MBM2620768.1"/>
    <property type="molecule type" value="Genomic_DNA"/>
</dbReference>
<keyword evidence="2" id="KW-0812">Transmembrane</keyword>
<keyword evidence="2" id="KW-1133">Transmembrane helix</keyword>
<organism evidence="3 4">
    <name type="scientific">Paractinoplanes ovalisporus</name>
    <dbReference type="NCBI Taxonomy" id="2810368"/>
    <lineage>
        <taxon>Bacteria</taxon>
        <taxon>Bacillati</taxon>
        <taxon>Actinomycetota</taxon>
        <taxon>Actinomycetes</taxon>
        <taxon>Micromonosporales</taxon>
        <taxon>Micromonosporaceae</taxon>
        <taxon>Paractinoplanes</taxon>
    </lineage>
</organism>
<feature type="region of interest" description="Disordered" evidence="1">
    <location>
        <begin position="231"/>
        <end position="257"/>
    </location>
</feature>